<evidence type="ECO:0000256" key="4">
    <source>
        <dbReference type="ARBA" id="ARBA00022475"/>
    </source>
</evidence>
<feature type="transmembrane region" description="Helical" evidence="8">
    <location>
        <begin position="131"/>
        <end position="150"/>
    </location>
</feature>
<gene>
    <name evidence="9" type="ORF">DLJ53_12910</name>
</gene>
<dbReference type="Pfam" id="PF03547">
    <property type="entry name" value="Mem_trans"/>
    <property type="match status" value="1"/>
</dbReference>
<sequence length="309" mass="31181">MVLAILIALAPIVLLVAAGNLMRRRGFLADTFWPQAERLSYFVLLPCLFIHGLAMADLDGVPVLRLAAVLVVSTFGTALLMVLARRVIGGGGPAFTSVFQGGVRFNNYVGVTAAIALFGAPAIGLSAVANAAIVPTVNILVILVFAQYAGAEPSIRGVVRGIVTNPLVVACAIGVTLQATGLGLPPGVAGAVKALGTASLPLGLLCVGAAFQWKAVGTAVRPTVAAMIFKFGVMPAATVLACLAFGLSGPPAAVAVLFQTLPTASSAYILARQLGGDAPLMASIVTVQTVAAAIAVPAVLLLSPVVLQI</sequence>
<dbReference type="RefSeq" id="WP_111346303.1">
    <property type="nucleotide sequence ID" value="NZ_JAIWKD010000002.1"/>
</dbReference>
<dbReference type="Proteomes" id="UP000249590">
    <property type="component" value="Unassembled WGS sequence"/>
</dbReference>
<dbReference type="InterPro" id="IPR004776">
    <property type="entry name" value="Mem_transp_PIN-like"/>
</dbReference>
<feature type="transmembrane region" description="Helical" evidence="8">
    <location>
        <begin position="190"/>
        <end position="211"/>
    </location>
</feature>
<evidence type="ECO:0000256" key="6">
    <source>
        <dbReference type="ARBA" id="ARBA00022989"/>
    </source>
</evidence>
<reference evidence="9 10" key="1">
    <citation type="submission" date="2018-05" db="EMBL/GenBank/DDBJ databases">
        <title>Acuticoccus sediminis sp. nov., isolated from deep-sea sediment of Indian Ocean.</title>
        <authorList>
            <person name="Liu X."/>
            <person name="Lai Q."/>
            <person name="Du Y."/>
            <person name="Sun F."/>
            <person name="Zhang X."/>
            <person name="Wang S."/>
            <person name="Shao Z."/>
        </authorList>
    </citation>
    <scope>NUCLEOTIDE SEQUENCE [LARGE SCALE GENOMIC DNA]</scope>
    <source>
        <strain evidence="9 10">PTG4-2</strain>
    </source>
</reference>
<name>A0A8B2NUC7_9HYPH</name>
<keyword evidence="3" id="KW-0813">Transport</keyword>
<protein>
    <submittedName>
        <fullName evidence="9">Transporter</fullName>
    </submittedName>
</protein>
<dbReference type="EMBL" id="QHHQ01000002">
    <property type="protein sequence ID" value="RAI02581.1"/>
    <property type="molecule type" value="Genomic_DNA"/>
</dbReference>
<evidence type="ECO:0000313" key="9">
    <source>
        <dbReference type="EMBL" id="RAI02581.1"/>
    </source>
</evidence>
<feature type="transmembrane region" description="Helical" evidence="8">
    <location>
        <begin position="105"/>
        <end position="125"/>
    </location>
</feature>
<keyword evidence="7 8" id="KW-0472">Membrane</keyword>
<dbReference type="Gene3D" id="1.20.1530.20">
    <property type="match status" value="1"/>
</dbReference>
<keyword evidence="4" id="KW-1003">Cell membrane</keyword>
<dbReference type="OrthoDB" id="9805563at2"/>
<dbReference type="InterPro" id="IPR038770">
    <property type="entry name" value="Na+/solute_symporter_sf"/>
</dbReference>
<dbReference type="PANTHER" id="PTHR36838:SF4">
    <property type="entry name" value="AUXIN EFFLUX CARRIER FAMILY PROTEIN"/>
    <property type="match status" value="1"/>
</dbReference>
<feature type="transmembrane region" description="Helical" evidence="8">
    <location>
        <begin position="283"/>
        <end position="307"/>
    </location>
</feature>
<dbReference type="GO" id="GO:0005886">
    <property type="term" value="C:plasma membrane"/>
    <property type="evidence" value="ECO:0007669"/>
    <property type="project" value="UniProtKB-SubCell"/>
</dbReference>
<evidence type="ECO:0000256" key="1">
    <source>
        <dbReference type="ARBA" id="ARBA00004651"/>
    </source>
</evidence>
<organism evidence="9 10">
    <name type="scientific">Acuticoccus sediminis</name>
    <dbReference type="NCBI Taxonomy" id="2184697"/>
    <lineage>
        <taxon>Bacteria</taxon>
        <taxon>Pseudomonadati</taxon>
        <taxon>Pseudomonadota</taxon>
        <taxon>Alphaproteobacteria</taxon>
        <taxon>Hyphomicrobiales</taxon>
        <taxon>Amorphaceae</taxon>
        <taxon>Acuticoccus</taxon>
    </lineage>
</organism>
<feature type="transmembrane region" description="Helical" evidence="8">
    <location>
        <begin position="63"/>
        <end position="84"/>
    </location>
</feature>
<dbReference type="AlphaFoldDB" id="A0A8B2NUC7"/>
<evidence type="ECO:0000313" key="10">
    <source>
        <dbReference type="Proteomes" id="UP000249590"/>
    </source>
</evidence>
<evidence type="ECO:0000256" key="3">
    <source>
        <dbReference type="ARBA" id="ARBA00022448"/>
    </source>
</evidence>
<evidence type="ECO:0000256" key="5">
    <source>
        <dbReference type="ARBA" id="ARBA00022692"/>
    </source>
</evidence>
<keyword evidence="6 8" id="KW-1133">Transmembrane helix</keyword>
<evidence type="ECO:0000256" key="7">
    <source>
        <dbReference type="ARBA" id="ARBA00023136"/>
    </source>
</evidence>
<comment type="subcellular location">
    <subcellularLocation>
        <location evidence="1">Cell membrane</location>
        <topology evidence="1">Multi-pass membrane protein</topology>
    </subcellularLocation>
</comment>
<accession>A0A8B2NUC7</accession>
<keyword evidence="10" id="KW-1185">Reference proteome</keyword>
<comment type="caution">
    <text evidence="9">The sequence shown here is derived from an EMBL/GenBank/DDBJ whole genome shotgun (WGS) entry which is preliminary data.</text>
</comment>
<dbReference type="PANTHER" id="PTHR36838">
    <property type="entry name" value="AUXIN EFFLUX CARRIER FAMILY PROTEIN"/>
    <property type="match status" value="1"/>
</dbReference>
<dbReference type="GO" id="GO:0055085">
    <property type="term" value="P:transmembrane transport"/>
    <property type="evidence" value="ECO:0007669"/>
    <property type="project" value="InterPro"/>
</dbReference>
<feature type="transmembrane region" description="Helical" evidence="8">
    <location>
        <begin position="162"/>
        <end position="184"/>
    </location>
</feature>
<keyword evidence="5 8" id="KW-0812">Transmembrane</keyword>
<comment type="similarity">
    <text evidence="2">Belongs to the auxin efflux carrier (TC 2.A.69) family.</text>
</comment>
<evidence type="ECO:0000256" key="2">
    <source>
        <dbReference type="ARBA" id="ARBA00010145"/>
    </source>
</evidence>
<proteinExistence type="inferred from homology"/>
<evidence type="ECO:0000256" key="8">
    <source>
        <dbReference type="SAM" id="Phobius"/>
    </source>
</evidence>